<comment type="similarity">
    <text evidence="2">Belongs to the arginine deiminase family.</text>
</comment>
<organism evidence="7 8">
    <name type="scientific">Algoriphagus zhangzhouensis</name>
    <dbReference type="NCBI Taxonomy" id="1073327"/>
    <lineage>
        <taxon>Bacteria</taxon>
        <taxon>Pseudomonadati</taxon>
        <taxon>Bacteroidota</taxon>
        <taxon>Cytophagia</taxon>
        <taxon>Cytophagales</taxon>
        <taxon>Cyclobacteriaceae</taxon>
        <taxon>Algoriphagus</taxon>
    </lineage>
</organism>
<comment type="pathway">
    <text evidence="1">Amino-acid degradation; L-arginine degradation via ADI pathway; carbamoyl phosphate from L-arginine: step 1/2.</text>
</comment>
<evidence type="ECO:0000313" key="8">
    <source>
        <dbReference type="Proteomes" id="UP000184609"/>
    </source>
</evidence>
<dbReference type="PANTHER" id="PTHR47271:SF2">
    <property type="entry name" value="ARGININE DEIMINASE"/>
    <property type="match status" value="1"/>
</dbReference>
<dbReference type="PANTHER" id="PTHR47271">
    <property type="entry name" value="ARGININE DEIMINASE"/>
    <property type="match status" value="1"/>
</dbReference>
<dbReference type="PRINTS" id="PR01466">
    <property type="entry name" value="ARGDEIMINASE"/>
</dbReference>
<dbReference type="EC" id="3.5.3.6" evidence="3"/>
<proteinExistence type="inferred from homology"/>
<dbReference type="Proteomes" id="UP000184609">
    <property type="component" value="Unassembled WGS sequence"/>
</dbReference>
<sequence>MVKLDEEAYTYMNLRLNSEFGTLRAVLMHRPGKEIDRLTPYNKEFLLFEDVPYLDALQREHDAFSNLIKDASGAKVYQLRELLIRVLYDEKMLLGLIRDSLKRSGLTHLAEDIVERYSTAECAGILTGGLKVHELKRKIPNLDAGEIMDFAFAIAPCPNLYFQRDPMALTPGGIVFSSMKMEGRQREADLLRTIFENHPEFKDNVNKIYPVNGHDNPPSIEGGDVIVLSHEAVAIGNSERTDEKAIYHAAKALLAEGSVQRVYEVHLPKKRQYMHLDTVFTVLDENLVLTYPDAMNSVFQTSLYTLKEIKDDKVHIRREVLNESLVKVLEREIPHLEVLATADGNPDYSMREQWFDGANVFAIGPRRVISYNRNVHTNRALREMGVEVLEIPSSELSRGLGGPRCMTMPLSRARV</sequence>
<dbReference type="GO" id="GO:0019546">
    <property type="term" value="P:L-arginine deiminase pathway"/>
    <property type="evidence" value="ECO:0007669"/>
    <property type="project" value="TreeGrafter"/>
</dbReference>
<reference evidence="8" key="1">
    <citation type="submission" date="2016-12" db="EMBL/GenBank/DDBJ databases">
        <authorList>
            <person name="Varghese N."/>
            <person name="Submissions S."/>
        </authorList>
    </citation>
    <scope>NUCLEOTIDE SEQUENCE [LARGE SCALE GENOMIC DNA]</scope>
    <source>
        <strain evidence="8">DSM 25035</strain>
    </source>
</reference>
<evidence type="ECO:0000313" key="7">
    <source>
        <dbReference type="EMBL" id="SHO59584.1"/>
    </source>
</evidence>
<dbReference type="AlphaFoldDB" id="A0A1M7Z429"/>
<feature type="active site" description="Amidino-cysteine intermediate" evidence="6">
    <location>
        <position position="405"/>
    </location>
</feature>
<gene>
    <name evidence="7" type="ORF">SAMN04488108_0222</name>
</gene>
<evidence type="ECO:0000256" key="5">
    <source>
        <dbReference type="ARBA" id="ARBA00049429"/>
    </source>
</evidence>
<dbReference type="GO" id="GO:0016990">
    <property type="term" value="F:arginine deiminase activity"/>
    <property type="evidence" value="ECO:0007669"/>
    <property type="project" value="UniProtKB-EC"/>
</dbReference>
<name>A0A1M7Z429_9BACT</name>
<dbReference type="Gene3D" id="3.75.10.10">
    <property type="entry name" value="L-arginine/glycine Amidinotransferase, Chain A"/>
    <property type="match status" value="1"/>
</dbReference>
<accession>A0A1M7Z429</accession>
<evidence type="ECO:0000256" key="1">
    <source>
        <dbReference type="ARBA" id="ARBA00005213"/>
    </source>
</evidence>
<dbReference type="SUPFAM" id="SSF55909">
    <property type="entry name" value="Pentein"/>
    <property type="match status" value="1"/>
</dbReference>
<dbReference type="EMBL" id="FRXN01000001">
    <property type="protein sequence ID" value="SHO59584.1"/>
    <property type="molecule type" value="Genomic_DNA"/>
</dbReference>
<protein>
    <recommendedName>
        <fullName evidence="3">arginine deiminase</fullName>
        <ecNumber evidence="3">3.5.3.6</ecNumber>
    </recommendedName>
</protein>
<dbReference type="Pfam" id="PF02274">
    <property type="entry name" value="ADI"/>
    <property type="match status" value="1"/>
</dbReference>
<evidence type="ECO:0000256" key="3">
    <source>
        <dbReference type="ARBA" id="ARBA00012171"/>
    </source>
</evidence>
<evidence type="ECO:0000256" key="6">
    <source>
        <dbReference type="PIRSR" id="PIRSR006356-1"/>
    </source>
</evidence>
<evidence type="ECO:0000256" key="2">
    <source>
        <dbReference type="ARBA" id="ARBA00010206"/>
    </source>
</evidence>
<dbReference type="PIRSF" id="PIRSF006356">
    <property type="entry name" value="Arg_deiminase"/>
    <property type="match status" value="1"/>
</dbReference>
<dbReference type="STRING" id="1073327.SAMN04488108_0222"/>
<keyword evidence="8" id="KW-1185">Reference proteome</keyword>
<evidence type="ECO:0000256" key="4">
    <source>
        <dbReference type="ARBA" id="ARBA00022801"/>
    </source>
</evidence>
<keyword evidence="4" id="KW-0378">Hydrolase</keyword>
<comment type="catalytic activity">
    <reaction evidence="5">
        <text>L-arginine + H2O = L-citrulline + NH4(+)</text>
        <dbReference type="Rhea" id="RHEA:19597"/>
        <dbReference type="ChEBI" id="CHEBI:15377"/>
        <dbReference type="ChEBI" id="CHEBI:28938"/>
        <dbReference type="ChEBI" id="CHEBI:32682"/>
        <dbReference type="ChEBI" id="CHEBI:57743"/>
        <dbReference type="EC" id="3.5.3.6"/>
    </reaction>
</comment>
<dbReference type="InterPro" id="IPR003876">
    <property type="entry name" value="Arg_deiminase"/>
</dbReference>
<dbReference type="Gene3D" id="1.10.3930.10">
    <property type="entry name" value="Arginine deiminase"/>
    <property type="match status" value="1"/>
</dbReference>